<name>A0A5L4EV39_CAMUP</name>
<reference evidence="1 2" key="1">
    <citation type="submission" date="2018-06" db="EMBL/GenBank/DDBJ databases">
        <authorList>
            <consortium name="PulseNet: The National Subtyping Network for Foodborne Disease Surveillance"/>
            <person name="Tarr C.L."/>
            <person name="Trees E."/>
            <person name="Katz L.S."/>
            <person name="Carleton-Romer H.A."/>
            <person name="Stroika S."/>
            <person name="Kucerova Z."/>
            <person name="Roache K.F."/>
            <person name="Sabol A.L."/>
            <person name="Besser J."/>
            <person name="Gerner-Smidt P."/>
        </authorList>
    </citation>
    <scope>NUCLEOTIDE SEQUENCE [LARGE SCALE GENOMIC DNA]</scope>
    <source>
        <strain evidence="1 2">PNUSAC003104</strain>
    </source>
</reference>
<gene>
    <name evidence="1" type="ORF">CT510_09305</name>
</gene>
<protein>
    <submittedName>
        <fullName evidence="1">Uncharacterized protein</fullName>
    </submittedName>
</protein>
<dbReference type="AlphaFoldDB" id="A0A5L4EV39"/>
<dbReference type="Proteomes" id="UP000535305">
    <property type="component" value="Unassembled WGS sequence"/>
</dbReference>
<proteinExistence type="predicted"/>
<sequence length="65" mass="7220">MKKIIGSIVLLGCMSSVFGATWHYAADGCTKVYNYGYDSSECFDKKGEILKEAGQNLICKYGYCF</sequence>
<comment type="caution">
    <text evidence="1">The sequence shown here is derived from an EMBL/GenBank/DDBJ whole genome shotgun (WGS) entry which is preliminary data.</text>
</comment>
<evidence type="ECO:0000313" key="2">
    <source>
        <dbReference type="Proteomes" id="UP000535305"/>
    </source>
</evidence>
<keyword evidence="2" id="KW-1185">Reference proteome</keyword>
<dbReference type="EMBL" id="AABVLA010000061">
    <property type="protein sequence ID" value="EAJ1622825.1"/>
    <property type="molecule type" value="Genomic_DNA"/>
</dbReference>
<accession>A0A5L4EV39</accession>
<organism evidence="1 2">
    <name type="scientific">Campylobacter upsaliensis</name>
    <dbReference type="NCBI Taxonomy" id="28080"/>
    <lineage>
        <taxon>Bacteria</taxon>
        <taxon>Pseudomonadati</taxon>
        <taxon>Campylobacterota</taxon>
        <taxon>Epsilonproteobacteria</taxon>
        <taxon>Campylobacterales</taxon>
        <taxon>Campylobacteraceae</taxon>
        <taxon>Campylobacter</taxon>
    </lineage>
</organism>
<evidence type="ECO:0000313" key="1">
    <source>
        <dbReference type="EMBL" id="EAJ1622825.1"/>
    </source>
</evidence>